<dbReference type="PANTHER" id="PTHR11776:SF7">
    <property type="entry name" value="PHOSPHORIBOSYLTRANSFERASE DOMAIN-CONTAINING PROTEIN"/>
    <property type="match status" value="1"/>
</dbReference>
<evidence type="ECO:0000313" key="13">
    <source>
        <dbReference type="Proteomes" id="UP000626109"/>
    </source>
</evidence>
<accession>A0A813H7U8</accession>
<dbReference type="EMBL" id="CAJNNW010001004">
    <property type="protein sequence ID" value="CAE8633699.1"/>
    <property type="molecule type" value="Genomic_DNA"/>
</dbReference>
<reference evidence="12" key="1">
    <citation type="submission" date="2021-02" db="EMBL/GenBank/DDBJ databases">
        <authorList>
            <person name="Dougan E. K."/>
            <person name="Rhodes N."/>
            <person name="Thang M."/>
            <person name="Chan C."/>
        </authorList>
    </citation>
    <scope>NUCLEOTIDE SEQUENCE</scope>
</reference>
<feature type="non-terminal residue" evidence="12">
    <location>
        <position position="166"/>
    </location>
</feature>
<dbReference type="Pfam" id="PF00156">
    <property type="entry name" value="Pribosyltran"/>
    <property type="match status" value="1"/>
</dbReference>
<gene>
    <name evidence="12" type="ORF">PGLA2088_LOCUS1311</name>
</gene>
<keyword evidence="7" id="KW-0963">Cytoplasm</keyword>
<protein>
    <recommendedName>
        <fullName evidence="6">adenine phosphoribosyltransferase</fullName>
        <ecNumber evidence="6">2.4.2.7</ecNumber>
    </recommendedName>
</protein>
<dbReference type="AlphaFoldDB" id="A0A813H7U8"/>
<dbReference type="EC" id="2.4.2.7" evidence="6"/>
<evidence type="ECO:0000256" key="9">
    <source>
        <dbReference type="ARBA" id="ARBA00022679"/>
    </source>
</evidence>
<keyword evidence="8" id="KW-0328">Glycosyltransferase</keyword>
<dbReference type="InterPro" id="IPR029057">
    <property type="entry name" value="PRTase-like"/>
</dbReference>
<comment type="subcellular location">
    <subcellularLocation>
        <location evidence="2">Cytoplasm</location>
    </subcellularLocation>
</comment>
<sequence length="166" mass="18014">EIAKVIPYFPYKKLDRFSDIGGILKHPKLFDAMCSVMAKRYRKLGATKILGFEARGCLFTPVAIKLGVPFVMLRVDEMCLQKGALVPGDGVILIDDLIATGGTLCAGIELVKACGAEVVCMIELKALRGRDRCLKAGAKDVWGFISEEILGEAAPLPDDYVDDGKH</sequence>
<keyword evidence="10" id="KW-0660">Purine salvage</keyword>
<dbReference type="Gene3D" id="3.40.50.2020">
    <property type="match status" value="1"/>
</dbReference>
<dbReference type="GO" id="GO:0003999">
    <property type="term" value="F:adenine phosphoribosyltransferase activity"/>
    <property type="evidence" value="ECO:0007669"/>
    <property type="project" value="UniProtKB-EC"/>
</dbReference>
<comment type="subunit">
    <text evidence="5">Homodimer.</text>
</comment>
<dbReference type="InterPro" id="IPR000836">
    <property type="entry name" value="PRTase_dom"/>
</dbReference>
<evidence type="ECO:0000256" key="7">
    <source>
        <dbReference type="ARBA" id="ARBA00022490"/>
    </source>
</evidence>
<comment type="catalytic activity">
    <reaction evidence="1">
        <text>AMP + diphosphate = 5-phospho-alpha-D-ribose 1-diphosphate + adenine</text>
        <dbReference type="Rhea" id="RHEA:16609"/>
        <dbReference type="ChEBI" id="CHEBI:16708"/>
        <dbReference type="ChEBI" id="CHEBI:33019"/>
        <dbReference type="ChEBI" id="CHEBI:58017"/>
        <dbReference type="ChEBI" id="CHEBI:456215"/>
        <dbReference type="EC" id="2.4.2.7"/>
    </reaction>
</comment>
<dbReference type="PANTHER" id="PTHR11776">
    <property type="entry name" value="ADENINE PHOSPHORIBOSYLTRANSFERASE"/>
    <property type="match status" value="1"/>
</dbReference>
<evidence type="ECO:0000256" key="2">
    <source>
        <dbReference type="ARBA" id="ARBA00004496"/>
    </source>
</evidence>
<feature type="domain" description="Phosphoribosyltransferase" evidence="11">
    <location>
        <begin position="23"/>
        <end position="119"/>
    </location>
</feature>
<evidence type="ECO:0000256" key="5">
    <source>
        <dbReference type="ARBA" id="ARBA00011738"/>
    </source>
</evidence>
<comment type="pathway">
    <text evidence="3">Purine metabolism; AMP biosynthesis via salvage pathway; AMP from adenine: step 1/1.</text>
</comment>
<evidence type="ECO:0000256" key="8">
    <source>
        <dbReference type="ARBA" id="ARBA00022676"/>
    </source>
</evidence>
<organism evidence="12 13">
    <name type="scientific">Polarella glacialis</name>
    <name type="common">Dinoflagellate</name>
    <dbReference type="NCBI Taxonomy" id="89957"/>
    <lineage>
        <taxon>Eukaryota</taxon>
        <taxon>Sar</taxon>
        <taxon>Alveolata</taxon>
        <taxon>Dinophyceae</taxon>
        <taxon>Suessiales</taxon>
        <taxon>Suessiaceae</taxon>
        <taxon>Polarella</taxon>
    </lineage>
</organism>
<proteinExistence type="inferred from homology"/>
<keyword evidence="9" id="KW-0808">Transferase</keyword>
<dbReference type="CDD" id="cd06223">
    <property type="entry name" value="PRTases_typeI"/>
    <property type="match status" value="1"/>
</dbReference>
<evidence type="ECO:0000256" key="3">
    <source>
        <dbReference type="ARBA" id="ARBA00004659"/>
    </source>
</evidence>
<dbReference type="InterPro" id="IPR050120">
    <property type="entry name" value="Adenine_PRTase"/>
</dbReference>
<evidence type="ECO:0000313" key="12">
    <source>
        <dbReference type="EMBL" id="CAE8633699.1"/>
    </source>
</evidence>
<evidence type="ECO:0000259" key="11">
    <source>
        <dbReference type="Pfam" id="PF00156"/>
    </source>
</evidence>
<dbReference type="GO" id="GO:0005737">
    <property type="term" value="C:cytoplasm"/>
    <property type="evidence" value="ECO:0007669"/>
    <property type="project" value="UniProtKB-SubCell"/>
</dbReference>
<comment type="similarity">
    <text evidence="4">Belongs to the purine/pyrimidine phosphoribosyltransferase family.</text>
</comment>
<evidence type="ECO:0000256" key="1">
    <source>
        <dbReference type="ARBA" id="ARBA00000868"/>
    </source>
</evidence>
<evidence type="ECO:0000256" key="6">
    <source>
        <dbReference type="ARBA" id="ARBA00011893"/>
    </source>
</evidence>
<evidence type="ECO:0000256" key="10">
    <source>
        <dbReference type="ARBA" id="ARBA00022726"/>
    </source>
</evidence>
<name>A0A813H7U8_POLGL</name>
<comment type="caution">
    <text evidence="12">The sequence shown here is derived from an EMBL/GenBank/DDBJ whole genome shotgun (WGS) entry which is preliminary data.</text>
</comment>
<dbReference type="SUPFAM" id="SSF53271">
    <property type="entry name" value="PRTase-like"/>
    <property type="match status" value="1"/>
</dbReference>
<dbReference type="GO" id="GO:0006166">
    <property type="term" value="P:purine ribonucleoside salvage"/>
    <property type="evidence" value="ECO:0007669"/>
    <property type="project" value="UniProtKB-KW"/>
</dbReference>
<evidence type="ECO:0000256" key="4">
    <source>
        <dbReference type="ARBA" id="ARBA00008391"/>
    </source>
</evidence>
<dbReference type="Proteomes" id="UP000626109">
    <property type="component" value="Unassembled WGS sequence"/>
</dbReference>